<dbReference type="AlphaFoldDB" id="A0AAU8LRK0"/>
<evidence type="ECO:0000256" key="1">
    <source>
        <dbReference type="SAM" id="Phobius"/>
    </source>
</evidence>
<gene>
    <name evidence="2" type="ORF">Q3M24_16460</name>
</gene>
<keyword evidence="1" id="KW-0472">Membrane</keyword>
<proteinExistence type="predicted"/>
<sequence length="73" mass="8323">MFLLYKLYLFICFLFGVFFLDPSGAFATQLDQIVANDAVVIERLGHIENVLSVQVGTTCIISLILVWSVFHRR</sequence>
<evidence type="ECO:0000313" key="2">
    <source>
        <dbReference type="EMBL" id="XCN71883.1"/>
    </source>
</evidence>
<protein>
    <submittedName>
        <fullName evidence="2">Uncharacterized protein</fullName>
    </submittedName>
</protein>
<feature type="transmembrane region" description="Helical" evidence="1">
    <location>
        <begin position="51"/>
        <end position="70"/>
    </location>
</feature>
<reference evidence="2" key="1">
    <citation type="journal article" date="2024" name="Syst. Appl. Microbiol.">
        <title>First single-strain enrichments of Electrothrix cable bacteria, description of E. aestuarii sp. nov. and E. rattekaaiensis sp. nov., and proposal of a cable bacteria taxonomy following the rules of the SeqCode.</title>
        <authorList>
            <person name="Plum-Jensen L.E."/>
            <person name="Schramm A."/>
            <person name="Marshall I.P.G."/>
        </authorList>
    </citation>
    <scope>NUCLEOTIDE SEQUENCE</scope>
    <source>
        <strain evidence="2">Rat1</strain>
    </source>
</reference>
<name>A0AAU8LRK0_9BACT</name>
<dbReference type="EMBL" id="CP159373">
    <property type="protein sequence ID" value="XCN71883.1"/>
    <property type="molecule type" value="Genomic_DNA"/>
</dbReference>
<organism evidence="2">
    <name type="scientific">Candidatus Electrothrix aestuarii</name>
    <dbReference type="NCBI Taxonomy" id="3062594"/>
    <lineage>
        <taxon>Bacteria</taxon>
        <taxon>Pseudomonadati</taxon>
        <taxon>Thermodesulfobacteriota</taxon>
        <taxon>Desulfobulbia</taxon>
        <taxon>Desulfobulbales</taxon>
        <taxon>Desulfobulbaceae</taxon>
        <taxon>Candidatus Electrothrix</taxon>
    </lineage>
</organism>
<reference evidence="2" key="2">
    <citation type="submission" date="2024-06" db="EMBL/GenBank/DDBJ databases">
        <authorList>
            <person name="Plum-Jensen L.E."/>
            <person name="Schramm A."/>
            <person name="Marshall I.P.G."/>
        </authorList>
    </citation>
    <scope>NUCLEOTIDE SEQUENCE</scope>
    <source>
        <strain evidence="2">Rat1</strain>
    </source>
</reference>
<dbReference type="KEGG" id="eaj:Q3M24_16460"/>
<keyword evidence="1" id="KW-0812">Transmembrane</keyword>
<keyword evidence="1" id="KW-1133">Transmembrane helix</keyword>
<accession>A0AAU8LRK0</accession>